<evidence type="ECO:0000313" key="3">
    <source>
        <dbReference type="Proteomes" id="UP000178943"/>
    </source>
</evidence>
<evidence type="ECO:0000259" key="1">
    <source>
        <dbReference type="Pfam" id="PF00395"/>
    </source>
</evidence>
<dbReference type="InterPro" id="IPR001119">
    <property type="entry name" value="SLH_dom"/>
</dbReference>
<proteinExistence type="predicted"/>
<comment type="caution">
    <text evidence="2">The sequence shown here is derived from an EMBL/GenBank/DDBJ whole genome shotgun (WGS) entry which is preliminary data.</text>
</comment>
<gene>
    <name evidence="2" type="ORF">A2Y62_03330</name>
</gene>
<dbReference type="Pfam" id="PF00395">
    <property type="entry name" value="SLH"/>
    <property type="match status" value="1"/>
</dbReference>
<dbReference type="EMBL" id="MFGW01000147">
    <property type="protein sequence ID" value="OGF63833.1"/>
    <property type="molecule type" value="Genomic_DNA"/>
</dbReference>
<organism evidence="2 3">
    <name type="scientific">Candidatus Fischerbacteria bacterium RBG_13_37_8</name>
    <dbReference type="NCBI Taxonomy" id="1817863"/>
    <lineage>
        <taxon>Bacteria</taxon>
        <taxon>Candidatus Fischeribacteriota</taxon>
    </lineage>
</organism>
<feature type="domain" description="SLH" evidence="1">
    <location>
        <begin position="26"/>
        <end position="50"/>
    </location>
</feature>
<evidence type="ECO:0000313" key="2">
    <source>
        <dbReference type="EMBL" id="OGF63833.1"/>
    </source>
</evidence>
<dbReference type="Proteomes" id="UP000178943">
    <property type="component" value="Unassembled WGS sequence"/>
</dbReference>
<sequence>MAKFICASMEKRASGTCAAALCAGIFSDVSDSNPFCAYIEALYANGIVAGCQASPLKFCPSDFMQRQAMAKFLCLAKEETNPDSCSLLPCSGIFNDVTSGNAFCSFIEALYSAGIALANVENRPVGIHNHAVNDPGHLPFLMVDTSSVLYLLDPV</sequence>
<name>A0A1F5VK45_9BACT</name>
<protein>
    <recommendedName>
        <fullName evidence="1">SLH domain-containing protein</fullName>
    </recommendedName>
</protein>
<reference evidence="2 3" key="1">
    <citation type="journal article" date="2016" name="Nat. Commun.">
        <title>Thousands of microbial genomes shed light on interconnected biogeochemical processes in an aquifer system.</title>
        <authorList>
            <person name="Anantharaman K."/>
            <person name="Brown C.T."/>
            <person name="Hug L.A."/>
            <person name="Sharon I."/>
            <person name="Castelle C.J."/>
            <person name="Probst A.J."/>
            <person name="Thomas B.C."/>
            <person name="Singh A."/>
            <person name="Wilkins M.J."/>
            <person name="Karaoz U."/>
            <person name="Brodie E.L."/>
            <person name="Williams K.H."/>
            <person name="Hubbard S.S."/>
            <person name="Banfield J.F."/>
        </authorList>
    </citation>
    <scope>NUCLEOTIDE SEQUENCE [LARGE SCALE GENOMIC DNA]</scope>
</reference>
<accession>A0A1F5VK45</accession>
<dbReference type="AlphaFoldDB" id="A0A1F5VK45"/>